<protein>
    <recommendedName>
        <fullName evidence="2">glucuronosyltransferase</fullName>
        <ecNumber evidence="2">2.4.1.17</ecNumber>
    </recommendedName>
</protein>
<keyword evidence="3" id="KW-0328">Glycosyltransferase</keyword>
<dbReference type="OrthoDB" id="5835829at2759"/>
<evidence type="ECO:0000256" key="3">
    <source>
        <dbReference type="ARBA" id="ARBA00022676"/>
    </source>
</evidence>
<dbReference type="Pfam" id="PF00201">
    <property type="entry name" value="UDPGT"/>
    <property type="match status" value="1"/>
</dbReference>
<dbReference type="EC" id="2.4.1.17" evidence="2"/>
<reference evidence="7" key="2">
    <citation type="submission" date="2022-06" db="UniProtKB">
        <authorList>
            <consortium name="EnsemblMetazoa"/>
        </authorList>
    </citation>
    <scope>IDENTIFICATION</scope>
    <source>
        <strain evidence="7">PS312</strain>
    </source>
</reference>
<accession>A0A2A6CKQ7</accession>
<evidence type="ECO:0000256" key="1">
    <source>
        <dbReference type="ARBA" id="ARBA00009995"/>
    </source>
</evidence>
<evidence type="ECO:0000313" key="8">
    <source>
        <dbReference type="Proteomes" id="UP000005239"/>
    </source>
</evidence>
<dbReference type="GO" id="GO:0015020">
    <property type="term" value="F:glucuronosyltransferase activity"/>
    <property type="evidence" value="ECO:0007669"/>
    <property type="project" value="UniProtKB-EC"/>
</dbReference>
<evidence type="ECO:0000256" key="6">
    <source>
        <dbReference type="ARBA" id="ARBA00047475"/>
    </source>
</evidence>
<reference evidence="8" key="1">
    <citation type="journal article" date="2008" name="Nat. Genet.">
        <title>The Pristionchus pacificus genome provides a unique perspective on nematode lifestyle and parasitism.</title>
        <authorList>
            <person name="Dieterich C."/>
            <person name="Clifton S.W."/>
            <person name="Schuster L.N."/>
            <person name="Chinwalla A."/>
            <person name="Delehaunty K."/>
            <person name="Dinkelacker I."/>
            <person name="Fulton L."/>
            <person name="Fulton R."/>
            <person name="Godfrey J."/>
            <person name="Minx P."/>
            <person name="Mitreva M."/>
            <person name="Roeseler W."/>
            <person name="Tian H."/>
            <person name="Witte H."/>
            <person name="Yang S.P."/>
            <person name="Wilson R.K."/>
            <person name="Sommer R.J."/>
        </authorList>
    </citation>
    <scope>NUCLEOTIDE SEQUENCE [LARGE SCALE GENOMIC DNA]</scope>
    <source>
        <strain evidence="8">PS312</strain>
    </source>
</reference>
<comment type="catalytic activity">
    <reaction evidence="6">
        <text>glucuronate acceptor + UDP-alpha-D-glucuronate = acceptor beta-D-glucuronoside + UDP + H(+)</text>
        <dbReference type="Rhea" id="RHEA:21032"/>
        <dbReference type="ChEBI" id="CHEBI:15378"/>
        <dbReference type="ChEBI" id="CHEBI:58052"/>
        <dbReference type="ChEBI" id="CHEBI:58223"/>
        <dbReference type="ChEBI" id="CHEBI:132367"/>
        <dbReference type="ChEBI" id="CHEBI:132368"/>
        <dbReference type="EC" id="2.4.1.17"/>
    </reaction>
</comment>
<dbReference type="Proteomes" id="UP000005239">
    <property type="component" value="Unassembled WGS sequence"/>
</dbReference>
<name>A0A2A6CKQ7_PRIPA</name>
<dbReference type="PANTHER" id="PTHR48043:SF23">
    <property type="entry name" value="UDP-GLUCURONOSYLTRANSFERASE"/>
    <property type="match status" value="1"/>
</dbReference>
<accession>A0A8R1YYX8</accession>
<keyword evidence="8" id="KW-1185">Reference proteome</keyword>
<evidence type="ECO:0000256" key="2">
    <source>
        <dbReference type="ARBA" id="ARBA00012544"/>
    </source>
</evidence>
<comment type="similarity">
    <text evidence="1">Belongs to the UDP-glycosyltransferase family.</text>
</comment>
<dbReference type="EnsemblMetazoa" id="PPA41383.1">
    <property type="protein sequence ID" value="PPA41383.1"/>
    <property type="gene ID" value="WBGene00279752"/>
</dbReference>
<evidence type="ECO:0000313" key="7">
    <source>
        <dbReference type="EnsemblMetazoa" id="PPA41383.1"/>
    </source>
</evidence>
<dbReference type="InterPro" id="IPR002213">
    <property type="entry name" value="UDP_glucos_trans"/>
</dbReference>
<dbReference type="SUPFAM" id="SSF53756">
    <property type="entry name" value="UDP-Glycosyltransferase/glycogen phosphorylase"/>
    <property type="match status" value="1"/>
</dbReference>
<proteinExistence type="inferred from homology"/>
<keyword evidence="4" id="KW-0808">Transferase</keyword>
<sequence length="127" mass="14171">MTGLPSFPSYVPGAFMSFSDRMSFFERVANTLSLGIGKFFFPYMCAANERIFRENFGLDFPGLNELASGASLWFVNGEPLMEFPRPTLHKIIDIGGISTWSDILDLRPQTVLLSFGTVAKSFLMPDN</sequence>
<keyword evidence="5" id="KW-0732">Signal</keyword>
<dbReference type="AlphaFoldDB" id="A0A2A6CKQ7"/>
<evidence type="ECO:0000256" key="4">
    <source>
        <dbReference type="ARBA" id="ARBA00022679"/>
    </source>
</evidence>
<organism evidence="7 8">
    <name type="scientific">Pristionchus pacificus</name>
    <name type="common">Parasitic nematode worm</name>
    <dbReference type="NCBI Taxonomy" id="54126"/>
    <lineage>
        <taxon>Eukaryota</taxon>
        <taxon>Metazoa</taxon>
        <taxon>Ecdysozoa</taxon>
        <taxon>Nematoda</taxon>
        <taxon>Chromadorea</taxon>
        <taxon>Rhabditida</taxon>
        <taxon>Rhabditina</taxon>
        <taxon>Diplogasteromorpha</taxon>
        <taxon>Diplogasteroidea</taxon>
        <taxon>Neodiplogasteridae</taxon>
        <taxon>Pristionchus</taxon>
    </lineage>
</organism>
<evidence type="ECO:0000256" key="5">
    <source>
        <dbReference type="ARBA" id="ARBA00022729"/>
    </source>
</evidence>
<gene>
    <name evidence="7" type="primary">WBGene00279752</name>
</gene>
<dbReference type="PANTHER" id="PTHR48043">
    <property type="entry name" value="EG:EG0003.4 PROTEIN-RELATED"/>
    <property type="match status" value="1"/>
</dbReference>
<dbReference type="InterPro" id="IPR050271">
    <property type="entry name" value="UDP-glycosyltransferase"/>
</dbReference>